<sequence length="144" mass="16402">MNGNVDCGDYFHHLLSLWGRRGESNVLVLTYEELRADPLAGVRRLVDHVRCSFSADWREPDLRELVAASSFEAMKAQSPDKWSSTRPEGAPAFIRKGQVGDWRNYLTPQQNERLERKFHLRLAGTGAEHLWPTEIDLPEGLESA</sequence>
<evidence type="ECO:0000313" key="2">
    <source>
        <dbReference type="Proteomes" id="UP000805193"/>
    </source>
</evidence>
<evidence type="ECO:0000313" key="1">
    <source>
        <dbReference type="EMBL" id="KAG0441357.1"/>
    </source>
</evidence>
<protein>
    <submittedName>
        <fullName evidence="1">Uncharacterized protein</fullName>
    </submittedName>
</protein>
<gene>
    <name evidence="1" type="ORF">HPB47_015977</name>
</gene>
<keyword evidence="2" id="KW-1185">Reference proteome</keyword>
<name>A0AC60QUM0_IXOPE</name>
<accession>A0AC60QUM0</accession>
<dbReference type="Proteomes" id="UP000805193">
    <property type="component" value="Unassembled WGS sequence"/>
</dbReference>
<organism evidence="1 2">
    <name type="scientific">Ixodes persulcatus</name>
    <name type="common">Taiga tick</name>
    <dbReference type="NCBI Taxonomy" id="34615"/>
    <lineage>
        <taxon>Eukaryota</taxon>
        <taxon>Metazoa</taxon>
        <taxon>Ecdysozoa</taxon>
        <taxon>Arthropoda</taxon>
        <taxon>Chelicerata</taxon>
        <taxon>Arachnida</taxon>
        <taxon>Acari</taxon>
        <taxon>Parasitiformes</taxon>
        <taxon>Ixodida</taxon>
        <taxon>Ixodoidea</taxon>
        <taxon>Ixodidae</taxon>
        <taxon>Ixodinae</taxon>
        <taxon>Ixodes</taxon>
    </lineage>
</organism>
<dbReference type="EMBL" id="JABSTQ010004686">
    <property type="protein sequence ID" value="KAG0441357.1"/>
    <property type="molecule type" value="Genomic_DNA"/>
</dbReference>
<reference evidence="1 2" key="1">
    <citation type="journal article" date="2020" name="Cell">
        <title>Large-Scale Comparative Analyses of Tick Genomes Elucidate Their Genetic Diversity and Vector Capacities.</title>
        <authorList>
            <consortium name="Tick Genome and Microbiome Consortium (TIGMIC)"/>
            <person name="Jia N."/>
            <person name="Wang J."/>
            <person name="Shi W."/>
            <person name="Du L."/>
            <person name="Sun Y."/>
            <person name="Zhan W."/>
            <person name="Jiang J.F."/>
            <person name="Wang Q."/>
            <person name="Zhang B."/>
            <person name="Ji P."/>
            <person name="Bell-Sakyi L."/>
            <person name="Cui X.M."/>
            <person name="Yuan T.T."/>
            <person name="Jiang B.G."/>
            <person name="Yang W.F."/>
            <person name="Lam T.T."/>
            <person name="Chang Q.C."/>
            <person name="Ding S.J."/>
            <person name="Wang X.J."/>
            <person name="Zhu J.G."/>
            <person name="Ruan X.D."/>
            <person name="Zhao L."/>
            <person name="Wei J.T."/>
            <person name="Ye R.Z."/>
            <person name="Que T.C."/>
            <person name="Du C.H."/>
            <person name="Zhou Y.H."/>
            <person name="Cheng J.X."/>
            <person name="Dai P.F."/>
            <person name="Guo W.B."/>
            <person name="Han X.H."/>
            <person name="Huang E.J."/>
            <person name="Li L.F."/>
            <person name="Wei W."/>
            <person name="Gao Y.C."/>
            <person name="Liu J.Z."/>
            <person name="Shao H.Z."/>
            <person name="Wang X."/>
            <person name="Wang C.C."/>
            <person name="Yang T.C."/>
            <person name="Huo Q.B."/>
            <person name="Li W."/>
            <person name="Chen H.Y."/>
            <person name="Chen S.E."/>
            <person name="Zhou L.G."/>
            <person name="Ni X.B."/>
            <person name="Tian J.H."/>
            <person name="Sheng Y."/>
            <person name="Liu T."/>
            <person name="Pan Y.S."/>
            <person name="Xia L.Y."/>
            <person name="Li J."/>
            <person name="Zhao F."/>
            <person name="Cao W.C."/>
        </authorList>
    </citation>
    <scope>NUCLEOTIDE SEQUENCE [LARGE SCALE GENOMIC DNA]</scope>
    <source>
        <strain evidence="1">Iper-2018</strain>
    </source>
</reference>
<comment type="caution">
    <text evidence="1">The sequence shown here is derived from an EMBL/GenBank/DDBJ whole genome shotgun (WGS) entry which is preliminary data.</text>
</comment>
<proteinExistence type="predicted"/>